<evidence type="ECO:0000313" key="1">
    <source>
        <dbReference type="EMBL" id="MDQ0341546.1"/>
    </source>
</evidence>
<dbReference type="Proteomes" id="UP001232343">
    <property type="component" value="Unassembled WGS sequence"/>
</dbReference>
<reference evidence="1 2" key="1">
    <citation type="submission" date="2023-07" db="EMBL/GenBank/DDBJ databases">
        <title>Genomic Encyclopedia of Type Strains, Phase IV (KMG-IV): sequencing the most valuable type-strain genomes for metagenomic binning, comparative biology and taxonomic classification.</title>
        <authorList>
            <person name="Goeker M."/>
        </authorList>
    </citation>
    <scope>NUCLEOTIDE SEQUENCE [LARGE SCALE GENOMIC DNA]</scope>
    <source>
        <strain evidence="1 2">DSM 27848</strain>
    </source>
</reference>
<name>A0ABU0CZI3_9BACI</name>
<dbReference type="SUPFAM" id="SSF63418">
    <property type="entry name" value="MurE/MurF N-terminal domain"/>
    <property type="match status" value="1"/>
</dbReference>
<dbReference type="EMBL" id="JAUSUO010000001">
    <property type="protein sequence ID" value="MDQ0341546.1"/>
    <property type="molecule type" value="Genomic_DNA"/>
</dbReference>
<comment type="caution">
    <text evidence="1">The sequence shown here is derived from an EMBL/GenBank/DDBJ whole genome shotgun (WGS) entry which is preliminary data.</text>
</comment>
<keyword evidence="2" id="KW-1185">Reference proteome</keyword>
<organism evidence="1 2">
    <name type="scientific">Lederbergia wuyishanensis</name>
    <dbReference type="NCBI Taxonomy" id="1347903"/>
    <lineage>
        <taxon>Bacteria</taxon>
        <taxon>Bacillati</taxon>
        <taxon>Bacillota</taxon>
        <taxon>Bacilli</taxon>
        <taxon>Bacillales</taxon>
        <taxon>Bacillaceae</taxon>
        <taxon>Lederbergia</taxon>
    </lineage>
</organism>
<protein>
    <submittedName>
        <fullName evidence="1">UDP-N-acetylmuramyl pentapeptide synthase</fullName>
    </submittedName>
</protein>
<evidence type="ECO:0000313" key="2">
    <source>
        <dbReference type="Proteomes" id="UP001232343"/>
    </source>
</evidence>
<dbReference type="RefSeq" id="WP_244679790.1">
    <property type="nucleotide sequence ID" value="NZ_JALIRM010000001.1"/>
</dbReference>
<accession>A0ABU0CZI3</accession>
<sequence>MLTYSDVVKLYPHTRGIKVDTLVYRTVTLDSSIQQAKGLFIGSQRDKDLLTAIGNGAISVIWPKDIPLPAYTPNDFPVIYVDDSIEAMVKLVRNYTEKMTMKKRGDATIMIFTKDELQQSSMYKEIYGLLNNVKESKEMGNEDQ</sequence>
<proteinExistence type="predicted"/>
<gene>
    <name evidence="1" type="ORF">J2S14_000339</name>
</gene>
<dbReference type="InterPro" id="IPR035911">
    <property type="entry name" value="MurE/MurF_N"/>
</dbReference>